<dbReference type="InterPro" id="IPR027417">
    <property type="entry name" value="P-loop_NTPase"/>
</dbReference>
<dbReference type="EMBL" id="CAMGYJ010000009">
    <property type="protein sequence ID" value="CAI0539472.1"/>
    <property type="molecule type" value="Genomic_DNA"/>
</dbReference>
<evidence type="ECO:0000313" key="3">
    <source>
        <dbReference type="EMBL" id="CAI0539472.1"/>
    </source>
</evidence>
<feature type="domain" description="Disease resistance protein Roq1-like winged-helix" evidence="2">
    <location>
        <begin position="124"/>
        <end position="193"/>
    </location>
</feature>
<dbReference type="GO" id="GO:0006952">
    <property type="term" value="P:defense response"/>
    <property type="evidence" value="ECO:0007669"/>
    <property type="project" value="InterPro"/>
</dbReference>
<proteinExistence type="predicted"/>
<keyword evidence="1" id="KW-0677">Repeat</keyword>
<dbReference type="Pfam" id="PF23282">
    <property type="entry name" value="WHD_ROQ1"/>
    <property type="match status" value="1"/>
</dbReference>
<dbReference type="SUPFAM" id="SSF52540">
    <property type="entry name" value="P-loop containing nucleoside triphosphate hydrolases"/>
    <property type="match status" value="1"/>
</dbReference>
<keyword evidence="4" id="KW-1185">Reference proteome</keyword>
<dbReference type="InterPro" id="IPR044974">
    <property type="entry name" value="Disease_R_plants"/>
</dbReference>
<dbReference type="Gene3D" id="1.10.8.430">
    <property type="entry name" value="Helical domain of apoptotic protease-activating factors"/>
    <property type="match status" value="1"/>
</dbReference>
<dbReference type="AlphaFoldDB" id="A0AAV0Q2E3"/>
<evidence type="ECO:0000313" key="4">
    <source>
        <dbReference type="Proteomes" id="UP001154282"/>
    </source>
</evidence>
<organism evidence="3 4">
    <name type="scientific">Linum tenue</name>
    <dbReference type="NCBI Taxonomy" id="586396"/>
    <lineage>
        <taxon>Eukaryota</taxon>
        <taxon>Viridiplantae</taxon>
        <taxon>Streptophyta</taxon>
        <taxon>Embryophyta</taxon>
        <taxon>Tracheophyta</taxon>
        <taxon>Spermatophyta</taxon>
        <taxon>Magnoliopsida</taxon>
        <taxon>eudicotyledons</taxon>
        <taxon>Gunneridae</taxon>
        <taxon>Pentapetalae</taxon>
        <taxon>rosids</taxon>
        <taxon>fabids</taxon>
        <taxon>Malpighiales</taxon>
        <taxon>Linaceae</taxon>
        <taxon>Linum</taxon>
    </lineage>
</organism>
<dbReference type="InterPro" id="IPR058192">
    <property type="entry name" value="WHD_ROQ1-like"/>
</dbReference>
<evidence type="ECO:0000259" key="2">
    <source>
        <dbReference type="Pfam" id="PF23282"/>
    </source>
</evidence>
<reference evidence="3" key="1">
    <citation type="submission" date="2022-08" db="EMBL/GenBank/DDBJ databases">
        <authorList>
            <person name="Gutierrez-Valencia J."/>
        </authorList>
    </citation>
    <scope>NUCLEOTIDE SEQUENCE</scope>
</reference>
<comment type="caution">
    <text evidence="3">The sequence shown here is derived from an EMBL/GenBank/DDBJ whole genome shotgun (WGS) entry which is preliminary data.</text>
</comment>
<gene>
    <name evidence="3" type="ORF">LITE_LOCUS41322</name>
</gene>
<dbReference type="Proteomes" id="UP001154282">
    <property type="component" value="Unassembled WGS sequence"/>
</dbReference>
<dbReference type="SUPFAM" id="SSF46785">
    <property type="entry name" value="Winged helix' DNA-binding domain"/>
    <property type="match status" value="1"/>
</dbReference>
<dbReference type="InterPro" id="IPR036390">
    <property type="entry name" value="WH_DNA-bd_sf"/>
</dbReference>
<protein>
    <recommendedName>
        <fullName evidence="2">Disease resistance protein Roq1-like winged-helix domain-containing protein</fullName>
    </recommendedName>
</protein>
<accession>A0AAV0Q2E3</accession>
<dbReference type="PANTHER" id="PTHR11017">
    <property type="entry name" value="LEUCINE-RICH REPEAT-CONTAINING PROTEIN"/>
    <property type="match status" value="1"/>
</dbReference>
<name>A0AAV0Q2E3_9ROSI</name>
<sequence>MGDLKTFDPVSRFILTFRNTKNLTSFNENRCELYEVGLMNQQLSFQLFCKHTFEGNTPQSGFETLANFFFFLKGGVSLVLKVVGSSLLKEGKPLWEYKLAQLEKIPHEEIIQTLKTSYEPLENEAHQVFLDVACFYIGVTKEVDSYMWSDPGLHPGKNITPLFQRSLIKIGDDDKFQMDDQLEIWGGAIVREENIEQPWMKSRIWDEKEALDLLPNKKVRIVNFDKIMFFFSFWLPSPLTCETYKILILLYSGIRKSERAECGG</sequence>
<dbReference type="InterPro" id="IPR042197">
    <property type="entry name" value="Apaf_helical"/>
</dbReference>
<evidence type="ECO:0000256" key="1">
    <source>
        <dbReference type="ARBA" id="ARBA00022737"/>
    </source>
</evidence>
<dbReference type="PANTHER" id="PTHR11017:SF570">
    <property type="entry name" value="DISEASE RESISTANCE PROTEIN (TIR-NBS CLASS)-RELATED"/>
    <property type="match status" value="1"/>
</dbReference>